<keyword evidence="2" id="KW-1015">Disulfide bond</keyword>
<keyword evidence="4" id="KW-0732">Signal</keyword>
<feature type="chain" id="PRO_5013234416" evidence="4">
    <location>
        <begin position="20"/>
        <end position="266"/>
    </location>
</feature>
<dbReference type="Gene3D" id="2.60.120.290">
    <property type="entry name" value="Spermadhesin, CUB domain"/>
    <property type="match status" value="1"/>
</dbReference>
<dbReference type="SMART" id="SM00042">
    <property type="entry name" value="CUB"/>
    <property type="match status" value="1"/>
</dbReference>
<dbReference type="AlphaFoldDB" id="A0A226DNS9"/>
<dbReference type="Proteomes" id="UP000198287">
    <property type="component" value="Unassembled WGS sequence"/>
</dbReference>
<dbReference type="PROSITE" id="PS01180">
    <property type="entry name" value="CUB"/>
    <property type="match status" value="1"/>
</dbReference>
<reference evidence="6 7" key="1">
    <citation type="submission" date="2015-12" db="EMBL/GenBank/DDBJ databases">
        <title>The genome of Folsomia candida.</title>
        <authorList>
            <person name="Faddeeva A."/>
            <person name="Derks M.F."/>
            <person name="Anvar Y."/>
            <person name="Smit S."/>
            <person name="Van Straalen N."/>
            <person name="Roelofs D."/>
        </authorList>
    </citation>
    <scope>NUCLEOTIDE SEQUENCE [LARGE SCALE GENOMIC DNA]</scope>
    <source>
        <strain evidence="6 7">VU population</strain>
        <tissue evidence="6">Whole body</tissue>
    </source>
</reference>
<evidence type="ECO:0000313" key="6">
    <source>
        <dbReference type="EMBL" id="OXA46307.1"/>
    </source>
</evidence>
<dbReference type="SUPFAM" id="SSF49854">
    <property type="entry name" value="Spermadhesin, CUB domain"/>
    <property type="match status" value="2"/>
</dbReference>
<evidence type="ECO:0000313" key="7">
    <source>
        <dbReference type="Proteomes" id="UP000198287"/>
    </source>
</evidence>
<evidence type="ECO:0000259" key="5">
    <source>
        <dbReference type="PROSITE" id="PS01180"/>
    </source>
</evidence>
<organism evidence="6 7">
    <name type="scientific">Folsomia candida</name>
    <name type="common">Springtail</name>
    <dbReference type="NCBI Taxonomy" id="158441"/>
    <lineage>
        <taxon>Eukaryota</taxon>
        <taxon>Metazoa</taxon>
        <taxon>Ecdysozoa</taxon>
        <taxon>Arthropoda</taxon>
        <taxon>Hexapoda</taxon>
        <taxon>Collembola</taxon>
        <taxon>Entomobryomorpha</taxon>
        <taxon>Isotomoidea</taxon>
        <taxon>Isotomidae</taxon>
        <taxon>Proisotominae</taxon>
        <taxon>Folsomia</taxon>
    </lineage>
</organism>
<evidence type="ECO:0000256" key="1">
    <source>
        <dbReference type="ARBA" id="ARBA00022737"/>
    </source>
</evidence>
<sequence>MSPSFTLVYILACVAAVFGAPGTKQAFPEDPEPINTVTECGGLIDTSSAALDFLVSGSIPAGTRCLWTVQAPYDHQRFILTSSGLGNTSSIYLTAYSSNAEPGIQQRVTTIGQNHTIVSNVVLVTLIVSENQIPIQQGFSLHFFSSGDAATTTLAGHASITAANGSFTYPAGGGQYPNDDHRLFTFARSGTPAPTIRFTRVDLESDSECSYDFIRTYVWFDNLYLQVARFCGSTIPPSFTIPDGLALLAFGSDSSVTGSGFTFEWE</sequence>
<accession>A0A226DNS9</accession>
<dbReference type="CDD" id="cd00041">
    <property type="entry name" value="CUB"/>
    <property type="match status" value="1"/>
</dbReference>
<name>A0A226DNS9_FOLCA</name>
<evidence type="ECO:0000256" key="4">
    <source>
        <dbReference type="SAM" id="SignalP"/>
    </source>
</evidence>
<dbReference type="OrthoDB" id="6366701at2759"/>
<keyword evidence="1" id="KW-0677">Repeat</keyword>
<gene>
    <name evidence="6" type="ORF">Fcan01_19199</name>
</gene>
<evidence type="ECO:0000256" key="2">
    <source>
        <dbReference type="ARBA" id="ARBA00023157"/>
    </source>
</evidence>
<dbReference type="PANTHER" id="PTHR24251">
    <property type="entry name" value="OVOCHYMASE-RELATED"/>
    <property type="match status" value="1"/>
</dbReference>
<proteinExistence type="predicted"/>
<protein>
    <submittedName>
        <fullName evidence="6">Bone morphogenetic protein 1</fullName>
    </submittedName>
</protein>
<dbReference type="InterPro" id="IPR035914">
    <property type="entry name" value="Sperma_CUB_dom_sf"/>
</dbReference>
<feature type="signal peptide" evidence="4">
    <location>
        <begin position="1"/>
        <end position="19"/>
    </location>
</feature>
<feature type="domain" description="CUB" evidence="5">
    <location>
        <begin position="154"/>
        <end position="266"/>
    </location>
</feature>
<evidence type="ECO:0000256" key="3">
    <source>
        <dbReference type="PROSITE-ProRule" id="PRU00059"/>
    </source>
</evidence>
<comment type="caution">
    <text evidence="6">The sequence shown here is derived from an EMBL/GenBank/DDBJ whole genome shotgun (WGS) entry which is preliminary data.</text>
</comment>
<dbReference type="Pfam" id="PF00431">
    <property type="entry name" value="CUB"/>
    <property type="match status" value="1"/>
</dbReference>
<dbReference type="PANTHER" id="PTHR24251:SF37">
    <property type="entry name" value="CUB DOMAIN-CONTAINING PROTEIN"/>
    <property type="match status" value="1"/>
</dbReference>
<dbReference type="EMBL" id="LNIX01000016">
    <property type="protein sequence ID" value="OXA46307.1"/>
    <property type="molecule type" value="Genomic_DNA"/>
</dbReference>
<keyword evidence="7" id="KW-1185">Reference proteome</keyword>
<dbReference type="InterPro" id="IPR000859">
    <property type="entry name" value="CUB_dom"/>
</dbReference>
<comment type="caution">
    <text evidence="3">Lacks conserved residue(s) required for the propagation of feature annotation.</text>
</comment>